<dbReference type="GO" id="GO:0019867">
    <property type="term" value="C:outer membrane"/>
    <property type="evidence" value="ECO:0007669"/>
    <property type="project" value="InterPro"/>
</dbReference>
<protein>
    <recommendedName>
        <fullName evidence="2">peptidoglycan lytic exotransglycosylase</fullName>
        <ecNumber evidence="2">4.2.2.n1</ecNumber>
    </recommendedName>
    <alternativeName>
        <fullName evidence="5">Murein hydrolase A</fullName>
    </alternativeName>
</protein>
<dbReference type="CDD" id="cd22785">
    <property type="entry name" value="DPBB_MltA-like"/>
    <property type="match status" value="1"/>
</dbReference>
<keyword evidence="3" id="KW-0456">Lyase</keyword>
<organism evidence="7 8">
    <name type="scientific">Leptospira wolbachii serovar Codice str. CDC</name>
    <dbReference type="NCBI Taxonomy" id="1218599"/>
    <lineage>
        <taxon>Bacteria</taxon>
        <taxon>Pseudomonadati</taxon>
        <taxon>Spirochaetota</taxon>
        <taxon>Spirochaetia</taxon>
        <taxon>Leptospirales</taxon>
        <taxon>Leptospiraceae</taxon>
        <taxon>Leptospira</taxon>
    </lineage>
</organism>
<evidence type="ECO:0000259" key="6">
    <source>
        <dbReference type="SMART" id="SM00925"/>
    </source>
</evidence>
<dbReference type="EC" id="4.2.2.n1" evidence="2"/>
<reference evidence="7" key="1">
    <citation type="submission" date="2013-04" db="EMBL/GenBank/DDBJ databases">
        <authorList>
            <person name="Harkins D.M."/>
            <person name="Durkin A.S."/>
            <person name="Brinkac L.M."/>
            <person name="Haft D.H."/>
            <person name="Selengut J.D."/>
            <person name="Sanka R."/>
            <person name="DePew J."/>
            <person name="Purushe J."/>
            <person name="Galloway R.L."/>
            <person name="Vinetz J.M."/>
            <person name="Sutton G.G."/>
            <person name="Nierman W.C."/>
            <person name="Fouts D.E."/>
        </authorList>
    </citation>
    <scope>NUCLEOTIDE SEQUENCE [LARGE SCALE GENOMIC DNA]</scope>
    <source>
        <strain evidence="7">CDC</strain>
    </source>
</reference>
<evidence type="ECO:0000256" key="4">
    <source>
        <dbReference type="ARBA" id="ARBA00023316"/>
    </source>
</evidence>
<evidence type="ECO:0000256" key="5">
    <source>
        <dbReference type="ARBA" id="ARBA00030918"/>
    </source>
</evidence>
<comment type="caution">
    <text evidence="7">The sequence shown here is derived from an EMBL/GenBank/DDBJ whole genome shotgun (WGS) entry which is preliminary data.</text>
</comment>
<dbReference type="GO" id="GO:0004553">
    <property type="term" value="F:hydrolase activity, hydrolyzing O-glycosyl compounds"/>
    <property type="evidence" value="ECO:0007669"/>
    <property type="project" value="InterPro"/>
</dbReference>
<evidence type="ECO:0000313" key="8">
    <source>
        <dbReference type="Proteomes" id="UP000013984"/>
    </source>
</evidence>
<gene>
    <name evidence="7" type="ORF">LEP1GSC195_3017</name>
</gene>
<dbReference type="InterPro" id="IPR026044">
    <property type="entry name" value="MltA"/>
</dbReference>
<dbReference type="GO" id="GO:0071555">
    <property type="term" value="P:cell wall organization"/>
    <property type="evidence" value="ECO:0007669"/>
    <property type="project" value="UniProtKB-KW"/>
</dbReference>
<proteinExistence type="predicted"/>
<keyword evidence="8" id="KW-1185">Reference proteome</keyword>
<dbReference type="GO" id="GO:0008933">
    <property type="term" value="F:peptidoglycan lytic transglycosylase activity"/>
    <property type="evidence" value="ECO:0007669"/>
    <property type="project" value="TreeGrafter"/>
</dbReference>
<dbReference type="AlphaFoldDB" id="R9AAM0"/>
<dbReference type="Proteomes" id="UP000013984">
    <property type="component" value="Unassembled WGS sequence"/>
</dbReference>
<dbReference type="SUPFAM" id="SSF50685">
    <property type="entry name" value="Barwin-like endoglucanases"/>
    <property type="match status" value="1"/>
</dbReference>
<evidence type="ECO:0000256" key="3">
    <source>
        <dbReference type="ARBA" id="ARBA00023239"/>
    </source>
</evidence>
<dbReference type="InterPro" id="IPR010611">
    <property type="entry name" value="3D_dom"/>
</dbReference>
<comment type="catalytic activity">
    <reaction evidence="1">
        <text>Exolytic cleavage of the (1-&gt;4)-beta-glycosidic linkage between N-acetylmuramic acid (MurNAc) and N-acetylglucosamine (GlcNAc) residues in peptidoglycan, from either the reducing or the non-reducing ends of the peptidoglycan chains, with concomitant formation of a 1,6-anhydrobond in the MurNAc residue.</text>
        <dbReference type="EC" id="4.2.2.n1"/>
    </reaction>
</comment>
<name>R9AAM0_9LEPT</name>
<dbReference type="InterPro" id="IPR036908">
    <property type="entry name" value="RlpA-like_sf"/>
</dbReference>
<sequence>MRKTAFYIFLVPIGKNPCHFKWRQIQNLSLFLLLCFFIGWKPLLSEPTQIKDQKQILSDSQNASNFQTALTESVRYFERMPANTKIRLGEVTYSKSEMVESLLELKKIMDLSSLVVDESLLKKRFELKDLSPSAGSPTITGYYEVRIHGRTKPEGEYQYPALSPPVSNPNNITSENPIHFLRERWKEKSIWEKYSKPIVFLRLTDLHLAQLEGSALVQTETNESFRINYAADNGQNYISPSVYLKGICPSLKPYHLSNCIQTKPKEVTEAIFKNPRYIFFEKETHKITEEDLGPLGSAGIRLVPFRSVAMDKQIPLGFPILLSFESSHVQTNDRLVFVHDRGNAISGEGRLDYYLGSGVGIEEFANNLLTKGKVTLLLPKKKNREEKRK</sequence>
<dbReference type="GO" id="GO:0009253">
    <property type="term" value="P:peptidoglycan catabolic process"/>
    <property type="evidence" value="ECO:0007669"/>
    <property type="project" value="TreeGrafter"/>
</dbReference>
<keyword evidence="4" id="KW-0961">Cell wall biogenesis/degradation</keyword>
<dbReference type="PANTHER" id="PTHR30124">
    <property type="entry name" value="MEMBRANE-BOUND LYTIC MUREIN TRANSGLYCOSYLASE A"/>
    <property type="match status" value="1"/>
</dbReference>
<dbReference type="GO" id="GO:0009254">
    <property type="term" value="P:peptidoglycan turnover"/>
    <property type="evidence" value="ECO:0007669"/>
    <property type="project" value="InterPro"/>
</dbReference>
<dbReference type="Pfam" id="PF06725">
    <property type="entry name" value="3D"/>
    <property type="match status" value="1"/>
</dbReference>
<dbReference type="Gene3D" id="2.40.240.50">
    <property type="entry name" value="Barwin-like endoglucanases"/>
    <property type="match status" value="1"/>
</dbReference>
<evidence type="ECO:0000256" key="1">
    <source>
        <dbReference type="ARBA" id="ARBA00001420"/>
    </source>
</evidence>
<dbReference type="STRING" id="1218599.LEP1GSC195_3017"/>
<evidence type="ECO:0000313" key="7">
    <source>
        <dbReference type="EMBL" id="EOQ97240.1"/>
    </source>
</evidence>
<dbReference type="PANTHER" id="PTHR30124:SF0">
    <property type="entry name" value="MEMBRANE-BOUND LYTIC MUREIN TRANSGLYCOSYLASE A"/>
    <property type="match status" value="1"/>
</dbReference>
<dbReference type="RefSeq" id="WP_015682542.1">
    <property type="nucleotide sequence ID" value="NZ_AOGZ02000014.1"/>
</dbReference>
<feature type="domain" description="Lytic transglycosylase MltA" evidence="6">
    <location>
        <begin position="146"/>
        <end position="281"/>
    </location>
</feature>
<dbReference type="OrthoDB" id="9783686at2"/>
<dbReference type="Gene3D" id="2.40.40.10">
    <property type="entry name" value="RlpA-like domain"/>
    <property type="match status" value="1"/>
</dbReference>
<dbReference type="SMART" id="SM00925">
    <property type="entry name" value="MltA"/>
    <property type="match status" value="1"/>
</dbReference>
<dbReference type="CDD" id="cd14669">
    <property type="entry name" value="mlta_related_B"/>
    <property type="match status" value="1"/>
</dbReference>
<dbReference type="Pfam" id="PF03562">
    <property type="entry name" value="MltA"/>
    <property type="match status" value="1"/>
</dbReference>
<evidence type="ECO:0000256" key="2">
    <source>
        <dbReference type="ARBA" id="ARBA00012587"/>
    </source>
</evidence>
<dbReference type="InterPro" id="IPR005300">
    <property type="entry name" value="MltA_B"/>
</dbReference>
<accession>R9AAM0</accession>
<dbReference type="EMBL" id="AOGZ02000014">
    <property type="protein sequence ID" value="EOQ97240.1"/>
    <property type="molecule type" value="Genomic_DNA"/>
</dbReference>